<dbReference type="KEGG" id="ctm:Cabther_A1939"/>
<dbReference type="GO" id="GO:0016787">
    <property type="term" value="F:hydrolase activity"/>
    <property type="evidence" value="ECO:0007669"/>
    <property type="project" value="UniProtKB-KW"/>
</dbReference>
<keyword evidence="2" id="KW-0540">Nuclease</keyword>
<gene>
    <name evidence="4" type="ordered locus">Cabther_A1939</name>
</gene>
<evidence type="ECO:0000256" key="3">
    <source>
        <dbReference type="ARBA" id="ARBA00022801"/>
    </source>
</evidence>
<keyword evidence="5" id="KW-1185">Reference proteome</keyword>
<dbReference type="RefSeq" id="WP_014100422.1">
    <property type="nucleotide sequence ID" value="NC_016024.1"/>
</dbReference>
<dbReference type="InterPro" id="IPR008201">
    <property type="entry name" value="HepT-like"/>
</dbReference>
<keyword evidence="1" id="KW-1277">Toxin-antitoxin system</keyword>
<dbReference type="STRING" id="981222.Cabther_A1939"/>
<proteinExistence type="predicted"/>
<evidence type="ECO:0000256" key="1">
    <source>
        <dbReference type="ARBA" id="ARBA00022649"/>
    </source>
</evidence>
<name>G2LHM1_CHLTF</name>
<evidence type="ECO:0000256" key="2">
    <source>
        <dbReference type="ARBA" id="ARBA00022722"/>
    </source>
</evidence>
<dbReference type="GO" id="GO:0110001">
    <property type="term" value="C:toxin-antitoxin complex"/>
    <property type="evidence" value="ECO:0007669"/>
    <property type="project" value="InterPro"/>
</dbReference>
<evidence type="ECO:0000313" key="4">
    <source>
        <dbReference type="EMBL" id="AEP12685.1"/>
    </source>
</evidence>
<dbReference type="Proteomes" id="UP000006791">
    <property type="component" value="Chromosome 1"/>
</dbReference>
<evidence type="ECO:0000313" key="5">
    <source>
        <dbReference type="Proteomes" id="UP000006791"/>
    </source>
</evidence>
<sequence>MRDKLIHEYHGVDLQIIWKTVSQDIPPLLPVLERLARETLQ</sequence>
<dbReference type="AlphaFoldDB" id="G2LHM1"/>
<organism evidence="4 5">
    <name type="scientific">Chloracidobacterium thermophilum (strain B)</name>
    <dbReference type="NCBI Taxonomy" id="981222"/>
    <lineage>
        <taxon>Bacteria</taxon>
        <taxon>Pseudomonadati</taxon>
        <taxon>Acidobacteriota</taxon>
        <taxon>Terriglobia</taxon>
        <taxon>Terriglobales</taxon>
        <taxon>Acidobacteriaceae</taxon>
        <taxon>Chloracidobacterium</taxon>
    </lineage>
</organism>
<accession>G2LHM1</accession>
<dbReference type="Pfam" id="PF01934">
    <property type="entry name" value="HepT-like"/>
    <property type="match status" value="1"/>
</dbReference>
<dbReference type="HOGENOM" id="CLU_3267667_0_0_0"/>
<dbReference type="EMBL" id="CP002514">
    <property type="protein sequence ID" value="AEP12685.1"/>
    <property type="molecule type" value="Genomic_DNA"/>
</dbReference>
<reference evidence="4 5" key="1">
    <citation type="journal article" date="2012" name="Environ. Microbiol.">
        <title>Complete genome of Candidatus Chloracidobacterium thermophilum, a chlorophyll-based photoheterotroph belonging to the phylum Acidobacteria.</title>
        <authorList>
            <person name="Garcia Costas A.M."/>
            <person name="Liu Z."/>
            <person name="Tomsho L.P."/>
            <person name="Schuster S.C."/>
            <person name="Ward D.M."/>
            <person name="Bryant D.A."/>
        </authorList>
    </citation>
    <scope>NUCLEOTIDE SEQUENCE [LARGE SCALE GENOMIC DNA]</scope>
    <source>
        <strain evidence="4 5">B</strain>
    </source>
</reference>
<protein>
    <submittedName>
        <fullName evidence="4">Uncharacterized conserved protein</fullName>
    </submittedName>
</protein>
<dbReference type="GO" id="GO:0004540">
    <property type="term" value="F:RNA nuclease activity"/>
    <property type="evidence" value="ECO:0007669"/>
    <property type="project" value="InterPro"/>
</dbReference>
<keyword evidence="3" id="KW-0378">Hydrolase</keyword>